<sequence length="345" mass="39195">VDDGTEYTLAEDPEEWYAWKRAQDERRAQWGTQPAKGQNSHPAGEKQAAKPSAPENNKPKNFRSYAIHKLGMAKKRSARQELCWDEHDNPVEVQLRTRPLPPQSHTHAQPPASPKPASKSTKNSSQNDSEQLFRLASRNSSSSRISRSPSTSKYPPQTMALMTPVSSSMSRSQSLNRRTGSRTPVRGSAKGSQNEFSQRGVERSSQSTQAPLQPRIERAPARNSLEHSQVESNFQSPTTTDYLYGSQKSNQPVSSVKQPDSYIEELEEESRRIDMQRRTRHHSTIHTSRHNAWHLHSNDDEDTHCQSQQARDISNIVGEDLGEFFRNENYEALRQRYTDPSDVAY</sequence>
<comment type="caution">
    <text evidence="1">The sequence shown here is derived from an EMBL/GenBank/DDBJ whole genome shotgun (WGS) entry which is preliminary data.</text>
</comment>
<evidence type="ECO:0000313" key="1">
    <source>
        <dbReference type="EMBL" id="CAG8740057.1"/>
    </source>
</evidence>
<gene>
    <name evidence="1" type="ORF">ACOLOM_LOCUS12128</name>
</gene>
<dbReference type="Proteomes" id="UP000789525">
    <property type="component" value="Unassembled WGS sequence"/>
</dbReference>
<keyword evidence="2" id="KW-1185">Reference proteome</keyword>
<accession>A0ACA9Q7P8</accession>
<dbReference type="EMBL" id="CAJVPT010047417">
    <property type="protein sequence ID" value="CAG8740057.1"/>
    <property type="molecule type" value="Genomic_DNA"/>
</dbReference>
<name>A0ACA9Q7P8_9GLOM</name>
<protein>
    <submittedName>
        <fullName evidence="1">1823_t:CDS:1</fullName>
    </submittedName>
</protein>
<reference evidence="1" key="1">
    <citation type="submission" date="2021-06" db="EMBL/GenBank/DDBJ databases">
        <authorList>
            <person name="Kallberg Y."/>
            <person name="Tangrot J."/>
            <person name="Rosling A."/>
        </authorList>
    </citation>
    <scope>NUCLEOTIDE SEQUENCE</scope>
    <source>
        <strain evidence="1">CL356</strain>
    </source>
</reference>
<proteinExistence type="predicted"/>
<evidence type="ECO:0000313" key="2">
    <source>
        <dbReference type="Proteomes" id="UP000789525"/>
    </source>
</evidence>
<organism evidence="1 2">
    <name type="scientific">Acaulospora colombiana</name>
    <dbReference type="NCBI Taxonomy" id="27376"/>
    <lineage>
        <taxon>Eukaryota</taxon>
        <taxon>Fungi</taxon>
        <taxon>Fungi incertae sedis</taxon>
        <taxon>Mucoromycota</taxon>
        <taxon>Glomeromycotina</taxon>
        <taxon>Glomeromycetes</taxon>
        <taxon>Diversisporales</taxon>
        <taxon>Acaulosporaceae</taxon>
        <taxon>Acaulospora</taxon>
    </lineage>
</organism>
<feature type="non-terminal residue" evidence="1">
    <location>
        <position position="1"/>
    </location>
</feature>